<dbReference type="KEGG" id="kgn:GY169_10305"/>
<name>A0A6G9RLH7_9ENTR</name>
<accession>A0A6G9RLH7</accession>
<proteinExistence type="predicted"/>
<dbReference type="RefSeq" id="WP_167575687.1">
    <property type="nucleotide sequence ID" value="NZ_CP050321.1"/>
</dbReference>
<dbReference type="EMBL" id="CP050321">
    <property type="protein sequence ID" value="QIR27167.1"/>
    <property type="molecule type" value="Genomic_DNA"/>
</dbReference>
<gene>
    <name evidence="2" type="ORF">GY169_10305</name>
</gene>
<organism evidence="2 3">
    <name type="scientific">Kluyvera genomosp. 3</name>
    <dbReference type="NCBI Taxonomy" id="2774055"/>
    <lineage>
        <taxon>Bacteria</taxon>
        <taxon>Pseudomonadati</taxon>
        <taxon>Pseudomonadota</taxon>
        <taxon>Gammaproteobacteria</taxon>
        <taxon>Enterobacterales</taxon>
        <taxon>Enterobacteriaceae</taxon>
        <taxon>Kluyvera</taxon>
    </lineage>
</organism>
<sequence>MDSSTHPLQDSQRPTMTNAVERSVQHAPDLSEQDSQTTSPDESPRQSVSRGLGSNNDAANELHHDVIDAATGPAVQPTDQQEEQNTVNATRTDQASGTDGDRASLRSPVSSYIGGPGSANARSNPAEARRIVEPGPTVLNSQGTLFRMPASSLAGNMPGKPASAATPDTSAGRTPDGGTMRNKETQTPGNTLSQGTGDGKVRDAAGQPPAAAKPDSPYIGGPGSANARANPAEARRIVEPGPRVLNSQGTLYRMPASSLAGNMPGKPASAATPDTSAGRMPDGGTTRNKEMQTARSTLSQGTGDGKVRDATGQPPAAAKPDAPYIGGPGSANARANPAEARRMVEPGPTVLNSQGTLYRMPASSLAGNMPGKPASAATPDTSAGRMPDGGTTRNKEMQTARSTLSQGTGDGKVRDATGQPPAAAKPDAPYIGGPGSANARANPAEARRIVEPGPRVLNSQGTQFRMPASSLAGNMPGKPASAATPDTSAGRTPDGGTMRNKETQTPGNTLSQGTGDGKVRDAAGQPPAAAKPDAPYIGGPGSANARANPAEARRMVQPGPRVLNSQGTPFRMPASSLAGNMPGKPASATTPDTSAGRMPDGGTTRNKEMQTARSTLSQGTGDGKVRDAAGQPPAAAKPDAPYIGGPGSASARSNPAEARRMVQPGPTMLNSQGTQFRMPASSLAGNMPGKPASAATPDASQGAGDGKAHDVTAQSPASATSGSLSARANTTEVPRSNQKEPGMLNRQGSYWQGLDGNQASKVTPGQTYKSSSFVGSRGSSQATPYFSGVSKSTAKK</sequence>
<feature type="compositionally biased region" description="Polar residues" evidence="1">
    <location>
        <begin position="77"/>
        <end position="97"/>
    </location>
</feature>
<evidence type="ECO:0000313" key="2">
    <source>
        <dbReference type="EMBL" id="QIR27167.1"/>
    </source>
</evidence>
<feature type="region of interest" description="Disordered" evidence="1">
    <location>
        <begin position="1"/>
        <end position="796"/>
    </location>
</feature>
<evidence type="ECO:0000256" key="1">
    <source>
        <dbReference type="SAM" id="MobiDB-lite"/>
    </source>
</evidence>
<feature type="compositionally biased region" description="Polar residues" evidence="1">
    <location>
        <begin position="185"/>
        <end position="195"/>
    </location>
</feature>
<feature type="compositionally biased region" description="Low complexity" evidence="1">
    <location>
        <begin position="770"/>
        <end position="780"/>
    </location>
</feature>
<feature type="compositionally biased region" description="Polar residues" evidence="1">
    <location>
        <begin position="1"/>
        <end position="20"/>
    </location>
</feature>
<feature type="compositionally biased region" description="Polar residues" evidence="1">
    <location>
        <begin position="503"/>
        <end position="513"/>
    </location>
</feature>
<feature type="compositionally biased region" description="Polar residues" evidence="1">
    <location>
        <begin position="781"/>
        <end position="796"/>
    </location>
</feature>
<keyword evidence="3" id="KW-1185">Reference proteome</keyword>
<feature type="compositionally biased region" description="Polar residues" evidence="1">
    <location>
        <begin position="746"/>
        <end position="769"/>
    </location>
</feature>
<feature type="compositionally biased region" description="Polar residues" evidence="1">
    <location>
        <begin position="712"/>
        <end position="736"/>
    </location>
</feature>
<feature type="compositionally biased region" description="Polar residues" evidence="1">
    <location>
        <begin position="33"/>
        <end position="58"/>
    </location>
</feature>
<dbReference type="Proteomes" id="UP000503580">
    <property type="component" value="Chromosome"/>
</dbReference>
<dbReference type="AlphaFoldDB" id="A0A6G9RLH7"/>
<reference evidence="2 3" key="1">
    <citation type="submission" date="2020-02" db="EMBL/GenBank/DDBJ databases">
        <title>Whole genome PO2S7.</title>
        <authorList>
            <person name="Singha K.M."/>
        </authorList>
    </citation>
    <scope>NUCLEOTIDE SEQUENCE [LARGE SCALE GENOMIC DNA]</scope>
    <source>
        <strain evidence="2 3">PO2S7</strain>
    </source>
</reference>
<protein>
    <submittedName>
        <fullName evidence="2">Uncharacterized protein</fullName>
    </submittedName>
</protein>
<evidence type="ECO:0000313" key="3">
    <source>
        <dbReference type="Proteomes" id="UP000503580"/>
    </source>
</evidence>